<dbReference type="Gene3D" id="3.40.605.10">
    <property type="entry name" value="Aldehyde Dehydrogenase, Chain A, domain 1"/>
    <property type="match status" value="1"/>
</dbReference>
<proteinExistence type="inferred from homology"/>
<reference evidence="6 7" key="1">
    <citation type="submission" date="2016-11" db="EMBL/GenBank/DDBJ databases">
        <authorList>
            <person name="Jaros S."/>
            <person name="Januszkiewicz K."/>
            <person name="Wedrychowicz H."/>
        </authorList>
    </citation>
    <scope>NUCLEOTIDE SEQUENCE [LARGE SCALE GENOMIC DNA]</scope>
    <source>
        <strain evidence="6 7">LMG 26898</strain>
    </source>
</reference>
<dbReference type="Pfam" id="PF00171">
    <property type="entry name" value="Aldedh"/>
    <property type="match status" value="1"/>
</dbReference>
<dbReference type="GO" id="GO:0016620">
    <property type="term" value="F:oxidoreductase activity, acting on the aldehyde or oxo group of donors, NAD or NADP as acceptor"/>
    <property type="evidence" value="ECO:0007669"/>
    <property type="project" value="InterPro"/>
</dbReference>
<dbReference type="RefSeq" id="WP_073162181.1">
    <property type="nucleotide sequence ID" value="NZ_FRDA01000001.1"/>
</dbReference>
<dbReference type="InterPro" id="IPR015590">
    <property type="entry name" value="Aldehyde_DH_dom"/>
</dbReference>
<protein>
    <submittedName>
        <fullName evidence="6">Phenylacetaldehyde dehydrogenase</fullName>
    </submittedName>
</protein>
<feature type="active site" evidence="3">
    <location>
        <position position="274"/>
    </location>
</feature>
<accession>A0A1M7JVS1</accession>
<dbReference type="PROSITE" id="PS00070">
    <property type="entry name" value="ALDEHYDE_DEHYDR_CYS"/>
    <property type="match status" value="1"/>
</dbReference>
<name>A0A1M7JVS1_9PSED</name>
<dbReference type="EMBL" id="FRDA01000001">
    <property type="protein sequence ID" value="SHM57011.1"/>
    <property type="molecule type" value="Genomic_DNA"/>
</dbReference>
<dbReference type="FunFam" id="3.40.309.10:FF:000012">
    <property type="entry name" value="Betaine aldehyde dehydrogenase"/>
    <property type="match status" value="1"/>
</dbReference>
<evidence type="ECO:0000256" key="2">
    <source>
        <dbReference type="ARBA" id="ARBA00023002"/>
    </source>
</evidence>
<gene>
    <name evidence="6" type="ORF">SAMN05216593_101574</name>
</gene>
<evidence type="ECO:0000256" key="3">
    <source>
        <dbReference type="PROSITE-ProRule" id="PRU10007"/>
    </source>
</evidence>
<dbReference type="InterPro" id="IPR029510">
    <property type="entry name" value="Ald_DH_CS_GLU"/>
</dbReference>
<dbReference type="PANTHER" id="PTHR11699">
    <property type="entry name" value="ALDEHYDE DEHYDROGENASE-RELATED"/>
    <property type="match status" value="1"/>
</dbReference>
<sequence length="506" mass="54474">MTLANNYEHLTAGAKSRIGKRTQLFINGEFKDPHSEKYFSIADPSNGLELGQIAQADKLDVDLAVAAARKAFEDSAWSRMKPYQREALMLRLADLIAENAQELSELETLSSGRLIRNTRAFDVDLSVYTLRYMAGWSTKISGKTLDLSVPYLPDQKFFGFTKRSPLGVVAAITPWNVPLCQAVWKLAPVLATGCTVVLKPAEQTPFTTLRLAELCNEAGIPPGVVNVITGLGHEVGAALVEHPGVDKISFTGSTETGKRIAAIAAPLMKKYTLELGGKSPVVIAEDADLNIAIPGAAWAIFGNHGQNCCAGSRLYVHERHYAEVTAGVAEIARTIKIGPGLDLSSQMGPLVHHAHRDKVMSMIHQGLESGAELLCGGETINGPGAYIQPTILTDLTHNSITSQKEIFGPVLTAFSYKDDREVIQRANATSFGLGASIWTKNVDRITSFFGGVKAGTIWINNHNVLDLSLPFGGMKDSGAGHELGEEGLLAHTSLKAGVMRVFDQSE</sequence>
<keyword evidence="2 4" id="KW-0560">Oxidoreductase</keyword>
<dbReference type="InterPro" id="IPR016160">
    <property type="entry name" value="Ald_DH_CS_CYS"/>
</dbReference>
<dbReference type="STRING" id="1190415.SAMN05216593_101574"/>
<dbReference type="OrthoDB" id="9812625at2"/>
<dbReference type="InterPro" id="IPR016162">
    <property type="entry name" value="Ald_DH_N"/>
</dbReference>
<comment type="similarity">
    <text evidence="1 4">Belongs to the aldehyde dehydrogenase family.</text>
</comment>
<evidence type="ECO:0000313" key="6">
    <source>
        <dbReference type="EMBL" id="SHM57011.1"/>
    </source>
</evidence>
<feature type="domain" description="Aldehyde dehydrogenase" evidence="5">
    <location>
        <begin position="33"/>
        <end position="495"/>
    </location>
</feature>
<organism evidence="6 7">
    <name type="scientific">Pseudomonas asturiensis</name>
    <dbReference type="NCBI Taxonomy" id="1190415"/>
    <lineage>
        <taxon>Bacteria</taxon>
        <taxon>Pseudomonadati</taxon>
        <taxon>Pseudomonadota</taxon>
        <taxon>Gammaproteobacteria</taxon>
        <taxon>Pseudomonadales</taxon>
        <taxon>Pseudomonadaceae</taxon>
        <taxon>Pseudomonas</taxon>
    </lineage>
</organism>
<evidence type="ECO:0000259" key="5">
    <source>
        <dbReference type="Pfam" id="PF00171"/>
    </source>
</evidence>
<dbReference type="SUPFAM" id="SSF53720">
    <property type="entry name" value="ALDH-like"/>
    <property type="match status" value="1"/>
</dbReference>
<dbReference type="FunFam" id="3.40.605.10:FF:000007">
    <property type="entry name" value="NAD/NADP-dependent betaine aldehyde dehydrogenase"/>
    <property type="match status" value="1"/>
</dbReference>
<dbReference type="InterPro" id="IPR016161">
    <property type="entry name" value="Ald_DH/histidinol_DH"/>
</dbReference>
<dbReference type="Proteomes" id="UP000183983">
    <property type="component" value="Unassembled WGS sequence"/>
</dbReference>
<dbReference type="AlphaFoldDB" id="A0A1M7JVS1"/>
<evidence type="ECO:0000256" key="4">
    <source>
        <dbReference type="RuleBase" id="RU003345"/>
    </source>
</evidence>
<evidence type="ECO:0000256" key="1">
    <source>
        <dbReference type="ARBA" id="ARBA00009986"/>
    </source>
</evidence>
<evidence type="ECO:0000313" key="7">
    <source>
        <dbReference type="Proteomes" id="UP000183983"/>
    </source>
</evidence>
<dbReference type="PROSITE" id="PS00687">
    <property type="entry name" value="ALDEHYDE_DEHYDR_GLU"/>
    <property type="match status" value="1"/>
</dbReference>
<dbReference type="InterPro" id="IPR016163">
    <property type="entry name" value="Ald_DH_C"/>
</dbReference>
<dbReference type="Gene3D" id="3.40.309.10">
    <property type="entry name" value="Aldehyde Dehydrogenase, Chain A, domain 2"/>
    <property type="match status" value="1"/>
</dbReference>